<dbReference type="InterPro" id="IPR013762">
    <property type="entry name" value="Integrase-like_cat_sf"/>
</dbReference>
<dbReference type="CDD" id="cd00801">
    <property type="entry name" value="INT_P4_C"/>
    <property type="match status" value="1"/>
</dbReference>
<keyword evidence="2" id="KW-0229">DNA integration</keyword>
<dbReference type="GO" id="GO:0003677">
    <property type="term" value="F:DNA binding"/>
    <property type="evidence" value="ECO:0007669"/>
    <property type="project" value="UniProtKB-KW"/>
</dbReference>
<dbReference type="PANTHER" id="PTHR30629">
    <property type="entry name" value="PROPHAGE INTEGRASE"/>
    <property type="match status" value="1"/>
</dbReference>
<dbReference type="Pfam" id="PF00589">
    <property type="entry name" value="Phage_integrase"/>
    <property type="match status" value="1"/>
</dbReference>
<evidence type="ECO:0000256" key="4">
    <source>
        <dbReference type="ARBA" id="ARBA00023172"/>
    </source>
</evidence>
<evidence type="ECO:0000256" key="2">
    <source>
        <dbReference type="ARBA" id="ARBA00022908"/>
    </source>
</evidence>
<dbReference type="InterPro" id="IPR011010">
    <property type="entry name" value="DNA_brk_join_enz"/>
</dbReference>
<dbReference type="InterPro" id="IPR002104">
    <property type="entry name" value="Integrase_catalytic"/>
</dbReference>
<dbReference type="Gene3D" id="1.10.443.10">
    <property type="entry name" value="Intergrase catalytic core"/>
    <property type="match status" value="1"/>
</dbReference>
<feature type="domain" description="Tyr recombinase" evidence="5">
    <location>
        <begin position="111"/>
        <end position="291"/>
    </location>
</feature>
<dbReference type="GO" id="GO:0015074">
    <property type="term" value="P:DNA integration"/>
    <property type="evidence" value="ECO:0007669"/>
    <property type="project" value="UniProtKB-KW"/>
</dbReference>
<evidence type="ECO:0000259" key="5">
    <source>
        <dbReference type="PROSITE" id="PS51898"/>
    </source>
</evidence>
<dbReference type="AlphaFoldDB" id="A0A1I5XG28"/>
<comment type="similarity">
    <text evidence="1">Belongs to the 'phage' integrase family.</text>
</comment>
<dbReference type="Pfam" id="PF22022">
    <property type="entry name" value="Phage_int_M"/>
    <property type="match status" value="1"/>
</dbReference>
<dbReference type="STRING" id="93684.SAMN05421853_103376"/>
<gene>
    <name evidence="6" type="ORF">SAMN05421853_103376</name>
</gene>
<keyword evidence="3" id="KW-0238">DNA-binding</keyword>
<reference evidence="7" key="1">
    <citation type="submission" date="2016-10" db="EMBL/GenBank/DDBJ databases">
        <authorList>
            <person name="Varghese N."/>
            <person name="Submissions S."/>
        </authorList>
    </citation>
    <scope>NUCLEOTIDE SEQUENCE [LARGE SCALE GENOMIC DNA]</scope>
    <source>
        <strain evidence="7">JCM 10271</strain>
    </source>
</reference>
<evidence type="ECO:0000313" key="7">
    <source>
        <dbReference type="Proteomes" id="UP000243106"/>
    </source>
</evidence>
<evidence type="ECO:0000313" key="6">
    <source>
        <dbReference type="EMBL" id="SFQ30919.1"/>
    </source>
</evidence>
<organism evidence="6 7">
    <name type="scientific">Roseivivax halotolerans</name>
    <dbReference type="NCBI Taxonomy" id="93684"/>
    <lineage>
        <taxon>Bacteria</taxon>
        <taxon>Pseudomonadati</taxon>
        <taxon>Pseudomonadota</taxon>
        <taxon>Alphaproteobacteria</taxon>
        <taxon>Rhodobacterales</taxon>
        <taxon>Roseobacteraceae</taxon>
        <taxon>Roseivivax</taxon>
    </lineage>
</organism>
<keyword evidence="7" id="KW-1185">Reference proteome</keyword>
<proteinExistence type="inferred from homology"/>
<dbReference type="GO" id="GO:0006310">
    <property type="term" value="P:DNA recombination"/>
    <property type="evidence" value="ECO:0007669"/>
    <property type="project" value="UniProtKB-KW"/>
</dbReference>
<sequence>MTFGRYADEVFLPAVLPRFSNAAHVQQWEATFRRHAATLKDKPLAAITREDILAVLEPIWATKNVTASRSRERIERLFSHATQNGFYVGDNPAAWRQFDATLPAPRKLTKGHHASISHREIAPFIEKLRARQTESMAALMLEWIALSACRTGEARFATWSEIDLERMTWTIPAQRMKMRRAHVAPITERMAAILSETKRRLGREAREDDWLFPGPREGMPLSEMAAMMQLKRMDFGGYTVHGLRATFKSWAATCTEFPRELIEEQLAHQLGAVEGAYLREATVERRRGMMEEWARHLNGSHAEQQEGKQVSLSAH</sequence>
<keyword evidence="4" id="KW-0233">DNA recombination</keyword>
<evidence type="ECO:0000256" key="3">
    <source>
        <dbReference type="ARBA" id="ARBA00023125"/>
    </source>
</evidence>
<dbReference type="EMBL" id="FOXV01000003">
    <property type="protein sequence ID" value="SFQ30919.1"/>
    <property type="molecule type" value="Genomic_DNA"/>
</dbReference>
<dbReference type="SUPFAM" id="SSF56349">
    <property type="entry name" value="DNA breaking-rejoining enzymes"/>
    <property type="match status" value="1"/>
</dbReference>
<dbReference type="InterPro" id="IPR050808">
    <property type="entry name" value="Phage_Integrase"/>
</dbReference>
<dbReference type="Proteomes" id="UP000243106">
    <property type="component" value="Unassembled WGS sequence"/>
</dbReference>
<name>A0A1I5XG28_9RHOB</name>
<protein>
    <submittedName>
        <fullName evidence="6">Integrase</fullName>
    </submittedName>
</protein>
<evidence type="ECO:0000256" key="1">
    <source>
        <dbReference type="ARBA" id="ARBA00008857"/>
    </source>
</evidence>
<dbReference type="Gene3D" id="1.10.150.130">
    <property type="match status" value="1"/>
</dbReference>
<dbReference type="PROSITE" id="PS51898">
    <property type="entry name" value="TYR_RECOMBINASE"/>
    <property type="match status" value="1"/>
</dbReference>
<dbReference type="InterPro" id="IPR010998">
    <property type="entry name" value="Integrase_recombinase_N"/>
</dbReference>
<dbReference type="PANTHER" id="PTHR30629:SF6">
    <property type="entry name" value="PROPHAGE INTEGRASE INTA-RELATED"/>
    <property type="match status" value="1"/>
</dbReference>
<dbReference type="InterPro" id="IPR053876">
    <property type="entry name" value="Phage_int_M"/>
</dbReference>
<accession>A0A1I5XG28</accession>